<sequence>MAGENGLRPPKSLDTNSSDPTTWEDWLQAYEWYETAVQLETKTPEVQVATFMSVIGTEAQKIFRTFNLTESEKKDVKVIKKRFTEHFTPRINHAYERYKFNKRREKPDYVTAARLQASRYNYGSLTEELLCDRIIVGVRNDFVREQLLTDPTLDLQKAIYLCRGKHARGRRPVRLGSRRLLLF</sequence>
<gene>
    <name evidence="1" type="ORF">HPB50_016533</name>
</gene>
<keyword evidence="2" id="KW-1185">Reference proteome</keyword>
<protein>
    <submittedName>
        <fullName evidence="1">Uncharacterized protein</fullName>
    </submittedName>
</protein>
<evidence type="ECO:0000313" key="2">
    <source>
        <dbReference type="Proteomes" id="UP000821845"/>
    </source>
</evidence>
<proteinExistence type="predicted"/>
<comment type="caution">
    <text evidence="1">The sequence shown here is derived from an EMBL/GenBank/DDBJ whole genome shotgun (WGS) entry which is preliminary data.</text>
</comment>
<organism evidence="1 2">
    <name type="scientific">Hyalomma asiaticum</name>
    <name type="common">Tick</name>
    <dbReference type="NCBI Taxonomy" id="266040"/>
    <lineage>
        <taxon>Eukaryota</taxon>
        <taxon>Metazoa</taxon>
        <taxon>Ecdysozoa</taxon>
        <taxon>Arthropoda</taxon>
        <taxon>Chelicerata</taxon>
        <taxon>Arachnida</taxon>
        <taxon>Acari</taxon>
        <taxon>Parasitiformes</taxon>
        <taxon>Ixodida</taxon>
        <taxon>Ixodoidea</taxon>
        <taxon>Ixodidae</taxon>
        <taxon>Hyalomminae</taxon>
        <taxon>Hyalomma</taxon>
    </lineage>
</organism>
<dbReference type="EMBL" id="CM023484">
    <property type="protein sequence ID" value="KAH6933578.1"/>
    <property type="molecule type" value="Genomic_DNA"/>
</dbReference>
<reference evidence="1" key="1">
    <citation type="submission" date="2020-05" db="EMBL/GenBank/DDBJ databases">
        <title>Large-scale comparative analyses of tick genomes elucidate their genetic diversity and vector capacities.</title>
        <authorList>
            <person name="Jia N."/>
            <person name="Wang J."/>
            <person name="Shi W."/>
            <person name="Du L."/>
            <person name="Sun Y."/>
            <person name="Zhan W."/>
            <person name="Jiang J."/>
            <person name="Wang Q."/>
            <person name="Zhang B."/>
            <person name="Ji P."/>
            <person name="Sakyi L.B."/>
            <person name="Cui X."/>
            <person name="Yuan T."/>
            <person name="Jiang B."/>
            <person name="Yang W."/>
            <person name="Lam T.T.-Y."/>
            <person name="Chang Q."/>
            <person name="Ding S."/>
            <person name="Wang X."/>
            <person name="Zhu J."/>
            <person name="Ruan X."/>
            <person name="Zhao L."/>
            <person name="Wei J."/>
            <person name="Que T."/>
            <person name="Du C."/>
            <person name="Cheng J."/>
            <person name="Dai P."/>
            <person name="Han X."/>
            <person name="Huang E."/>
            <person name="Gao Y."/>
            <person name="Liu J."/>
            <person name="Shao H."/>
            <person name="Ye R."/>
            <person name="Li L."/>
            <person name="Wei W."/>
            <person name="Wang X."/>
            <person name="Wang C."/>
            <person name="Yang T."/>
            <person name="Huo Q."/>
            <person name="Li W."/>
            <person name="Guo W."/>
            <person name="Chen H."/>
            <person name="Zhou L."/>
            <person name="Ni X."/>
            <person name="Tian J."/>
            <person name="Zhou Y."/>
            <person name="Sheng Y."/>
            <person name="Liu T."/>
            <person name="Pan Y."/>
            <person name="Xia L."/>
            <person name="Li J."/>
            <person name="Zhao F."/>
            <person name="Cao W."/>
        </authorList>
    </citation>
    <scope>NUCLEOTIDE SEQUENCE</scope>
    <source>
        <strain evidence="1">Hyas-2018</strain>
    </source>
</reference>
<accession>A0ACB7SFS7</accession>
<evidence type="ECO:0000313" key="1">
    <source>
        <dbReference type="EMBL" id="KAH6933578.1"/>
    </source>
</evidence>
<dbReference type="Proteomes" id="UP000821845">
    <property type="component" value="Chromosome 4"/>
</dbReference>
<name>A0ACB7SFS7_HYAAI</name>